<dbReference type="InterPro" id="IPR000726">
    <property type="entry name" value="Glyco_hydro_19_cat"/>
</dbReference>
<keyword evidence="6" id="KW-1185">Reference proteome</keyword>
<dbReference type="AlphaFoldDB" id="A0A0G3BIF0"/>
<evidence type="ECO:0000256" key="2">
    <source>
        <dbReference type="ARBA" id="ARBA00023157"/>
    </source>
</evidence>
<evidence type="ECO:0000313" key="6">
    <source>
        <dbReference type="Proteomes" id="UP000035352"/>
    </source>
</evidence>
<dbReference type="Gene3D" id="3.30.20.10">
    <property type="entry name" value="Endochitinase, domain 2"/>
    <property type="match status" value="1"/>
</dbReference>
<name>A0A0G3BIF0_9BURK</name>
<dbReference type="GO" id="GO:0006032">
    <property type="term" value="P:chitin catabolic process"/>
    <property type="evidence" value="ECO:0007669"/>
    <property type="project" value="InterPro"/>
</dbReference>
<dbReference type="Proteomes" id="UP000035352">
    <property type="component" value="Chromosome"/>
</dbReference>
<dbReference type="KEGG" id="pbh:AAW51_0460"/>
<evidence type="ECO:0000313" key="5">
    <source>
        <dbReference type="EMBL" id="AKJ27151.1"/>
    </source>
</evidence>
<dbReference type="SUPFAM" id="SSF53955">
    <property type="entry name" value="Lysozyme-like"/>
    <property type="match status" value="1"/>
</dbReference>
<dbReference type="PANTHER" id="PTHR22595:SF79">
    <property type="entry name" value="CHITINASE 12"/>
    <property type="match status" value="1"/>
</dbReference>
<dbReference type="Pfam" id="PF00182">
    <property type="entry name" value="Glyco_hydro_19"/>
    <property type="match status" value="1"/>
</dbReference>
<keyword evidence="3" id="KW-0732">Signal</keyword>
<keyword evidence="2" id="KW-1015">Disulfide bond</keyword>
<dbReference type="PATRIC" id="fig|413882.6.peg.487"/>
<accession>A0A0G3BIF0</accession>
<dbReference type="PANTHER" id="PTHR22595">
    <property type="entry name" value="CHITINASE-RELATED"/>
    <property type="match status" value="1"/>
</dbReference>
<dbReference type="GO" id="GO:0004568">
    <property type="term" value="F:chitinase activity"/>
    <property type="evidence" value="ECO:0007669"/>
    <property type="project" value="InterPro"/>
</dbReference>
<reference evidence="5 6" key="1">
    <citation type="submission" date="2015-05" db="EMBL/GenBank/DDBJ databases">
        <authorList>
            <person name="Tang B."/>
            <person name="Yu Y."/>
        </authorList>
    </citation>
    <scope>NUCLEOTIDE SEQUENCE [LARGE SCALE GENOMIC DNA]</scope>
    <source>
        <strain evidence="5 6">DSM 7029</strain>
    </source>
</reference>
<evidence type="ECO:0000259" key="4">
    <source>
        <dbReference type="Pfam" id="PF00182"/>
    </source>
</evidence>
<dbReference type="EMBL" id="CP011371">
    <property type="protein sequence ID" value="AKJ27151.1"/>
    <property type="molecule type" value="Genomic_DNA"/>
</dbReference>
<dbReference type="GO" id="GO:0016998">
    <property type="term" value="P:cell wall macromolecule catabolic process"/>
    <property type="evidence" value="ECO:0007669"/>
    <property type="project" value="InterPro"/>
</dbReference>
<evidence type="ECO:0000256" key="1">
    <source>
        <dbReference type="ARBA" id="ARBA00022821"/>
    </source>
</evidence>
<evidence type="ECO:0000256" key="3">
    <source>
        <dbReference type="SAM" id="SignalP"/>
    </source>
</evidence>
<proteinExistence type="predicted"/>
<dbReference type="STRING" id="413882.AAW51_0460"/>
<feature type="domain" description="Glycoside hydrolase family 19 catalytic" evidence="4">
    <location>
        <begin position="173"/>
        <end position="363"/>
    </location>
</feature>
<dbReference type="OrthoDB" id="6018988at2"/>
<organism evidence="5 6">
    <name type="scientific">Caldimonas brevitalea</name>
    <dbReference type="NCBI Taxonomy" id="413882"/>
    <lineage>
        <taxon>Bacteria</taxon>
        <taxon>Pseudomonadati</taxon>
        <taxon>Pseudomonadota</taxon>
        <taxon>Betaproteobacteria</taxon>
        <taxon>Burkholderiales</taxon>
        <taxon>Sphaerotilaceae</taxon>
        <taxon>Caldimonas</taxon>
    </lineage>
</organism>
<sequence length="363" mass="38455">MACLAVLAAPVLGHAQSCTAQTWQHGATYRLGDVVRHSNGNYYKVVNVGANGSDYTDPTISTWYWQPTTCSSNGGGGSTGGGSGGTCNAVTWQQGSTYRLGDVVRYTNGNYYKVVNVGANGSDYTDPTISTWYWQPTSCDGSGGGDGGGDGGGNPGGGGSFIVSEAQFNSMFPGRNPFYTYSGLVNALSAYPAFANTGNDTQRKQEAAAFLANIAHESDRLRATREYNQANWPHYCSTDWGNTCAPGQQYYGRGPIQLSWNYNYKAAGDALGINLWANPDLVATDATIAWKTAIWYWMTGTGSAGMTPHAAIVNGHGFGMTIRAINGALECNGGRPDQVQTRINFYNSFTQIIGVSPGGNLGC</sequence>
<dbReference type="GO" id="GO:0006952">
    <property type="term" value="P:defense response"/>
    <property type="evidence" value="ECO:0007669"/>
    <property type="project" value="UniProtKB-KW"/>
</dbReference>
<keyword evidence="1" id="KW-0611">Plant defense</keyword>
<dbReference type="FunFam" id="3.30.20.10:FF:000001">
    <property type="entry name" value="Endochitinase (Chitinase)"/>
    <property type="match status" value="1"/>
</dbReference>
<gene>
    <name evidence="5" type="ORF">AAW51_0460</name>
</gene>
<protein>
    <submittedName>
        <fullName evidence="5">Chitinase</fullName>
    </submittedName>
</protein>
<dbReference type="Gene3D" id="2.10.10.90">
    <property type="match status" value="1"/>
</dbReference>
<dbReference type="Gene3D" id="1.10.530.10">
    <property type="match status" value="1"/>
</dbReference>
<dbReference type="CDD" id="cd00325">
    <property type="entry name" value="chitinase_GH19"/>
    <property type="match status" value="1"/>
</dbReference>
<feature type="signal peptide" evidence="3">
    <location>
        <begin position="1"/>
        <end position="20"/>
    </location>
</feature>
<dbReference type="InterPro" id="IPR023346">
    <property type="entry name" value="Lysozyme-like_dom_sf"/>
</dbReference>
<feature type="chain" id="PRO_5002551916" evidence="3">
    <location>
        <begin position="21"/>
        <end position="363"/>
    </location>
</feature>